<reference evidence="1" key="1">
    <citation type="submission" date="2018-11" db="EMBL/GenBank/DDBJ databases">
        <authorList>
            <consortium name="Pathogen Informatics"/>
        </authorList>
    </citation>
    <scope>NUCLEOTIDE SEQUENCE</scope>
</reference>
<dbReference type="AlphaFoldDB" id="A0A3S5AFL1"/>
<accession>A0A3S5AFL1</accession>
<organism evidence="1 2">
    <name type="scientific">Protopolystoma xenopodis</name>
    <dbReference type="NCBI Taxonomy" id="117903"/>
    <lineage>
        <taxon>Eukaryota</taxon>
        <taxon>Metazoa</taxon>
        <taxon>Spiralia</taxon>
        <taxon>Lophotrochozoa</taxon>
        <taxon>Platyhelminthes</taxon>
        <taxon>Monogenea</taxon>
        <taxon>Polyopisthocotylea</taxon>
        <taxon>Polystomatidea</taxon>
        <taxon>Polystomatidae</taxon>
        <taxon>Protopolystoma</taxon>
    </lineage>
</organism>
<sequence>MERSLSKGFSNQSLITGRSACCGREMIYQLYQLGCNHAPSVAQITILFGEDMLTCGQAAPVRLNFRLIYLHTTTTLLRHNAFRPTPCLARIRLKRN</sequence>
<gene>
    <name evidence="1" type="ORF">PXEA_LOCUS16096</name>
</gene>
<proteinExistence type="predicted"/>
<keyword evidence="2" id="KW-1185">Reference proteome</keyword>
<dbReference type="EMBL" id="CAAALY010057733">
    <property type="protein sequence ID" value="VEL22656.1"/>
    <property type="molecule type" value="Genomic_DNA"/>
</dbReference>
<name>A0A3S5AFL1_9PLAT</name>
<comment type="caution">
    <text evidence="1">The sequence shown here is derived from an EMBL/GenBank/DDBJ whole genome shotgun (WGS) entry which is preliminary data.</text>
</comment>
<evidence type="ECO:0000313" key="1">
    <source>
        <dbReference type="EMBL" id="VEL22656.1"/>
    </source>
</evidence>
<protein>
    <submittedName>
        <fullName evidence="1">Uncharacterized protein</fullName>
    </submittedName>
</protein>
<dbReference type="Proteomes" id="UP000784294">
    <property type="component" value="Unassembled WGS sequence"/>
</dbReference>
<evidence type="ECO:0000313" key="2">
    <source>
        <dbReference type="Proteomes" id="UP000784294"/>
    </source>
</evidence>